<dbReference type="PIRSF" id="PIRSF002161">
    <property type="entry name" value="Ribosomal_L5"/>
    <property type="match status" value="1"/>
</dbReference>
<dbReference type="STRING" id="1798406.A3A04_02635"/>
<dbReference type="Pfam" id="PF00673">
    <property type="entry name" value="Ribosomal_L5_C"/>
    <property type="match status" value="1"/>
</dbReference>
<dbReference type="PANTHER" id="PTHR11994">
    <property type="entry name" value="60S RIBOSOMAL PROTEIN L11-RELATED"/>
    <property type="match status" value="1"/>
</dbReference>
<dbReference type="InterPro" id="IPR031310">
    <property type="entry name" value="Ribosomal_uL5_N"/>
</dbReference>
<evidence type="ECO:0000256" key="3">
    <source>
        <dbReference type="ARBA" id="ARBA00023274"/>
    </source>
</evidence>
<evidence type="ECO:0000256" key="4">
    <source>
        <dbReference type="ARBA" id="ARBA00035245"/>
    </source>
</evidence>
<dbReference type="GO" id="GO:0005840">
    <property type="term" value="C:ribosome"/>
    <property type="evidence" value="ECO:0007669"/>
    <property type="project" value="UniProtKB-KW"/>
</dbReference>
<reference evidence="9 10" key="1">
    <citation type="journal article" date="2016" name="Nat. Commun.">
        <title>Thousands of microbial genomes shed light on interconnected biogeochemical processes in an aquifer system.</title>
        <authorList>
            <person name="Anantharaman K."/>
            <person name="Brown C.T."/>
            <person name="Hug L.A."/>
            <person name="Sharon I."/>
            <person name="Castelle C.J."/>
            <person name="Probst A.J."/>
            <person name="Thomas B.C."/>
            <person name="Singh A."/>
            <person name="Wilkins M.J."/>
            <person name="Karaoz U."/>
            <person name="Brodie E.L."/>
            <person name="Williams K.H."/>
            <person name="Hubbard S.S."/>
            <person name="Banfield J.F."/>
        </authorList>
    </citation>
    <scope>NUCLEOTIDE SEQUENCE [LARGE SCALE GENOMIC DNA]</scope>
</reference>
<evidence type="ECO:0000256" key="5">
    <source>
        <dbReference type="ARBA" id="ARBA00035461"/>
    </source>
</evidence>
<accession>A0A1G1ZKX9</accession>
<dbReference type="InterPro" id="IPR031309">
    <property type="entry name" value="Ribosomal_uL5_C"/>
</dbReference>
<organism evidence="9 10">
    <name type="scientific">Candidatus Harrisonbacteria bacterium RIFCSPLOWO2_01_FULL_40_28</name>
    <dbReference type="NCBI Taxonomy" id="1798406"/>
    <lineage>
        <taxon>Bacteria</taxon>
        <taxon>Candidatus Harrisoniibacteriota</taxon>
    </lineage>
</organism>
<feature type="domain" description="Large ribosomal subunit protein uL5 N-terminal" evidence="7">
    <location>
        <begin position="7"/>
        <end position="67"/>
    </location>
</feature>
<dbReference type="AlphaFoldDB" id="A0A1G1ZKX9"/>
<evidence type="ECO:0000313" key="10">
    <source>
        <dbReference type="Proteomes" id="UP000178517"/>
    </source>
</evidence>
<gene>
    <name evidence="9" type="ORF">A3A04_02635</name>
</gene>
<feature type="domain" description="Large ribosomal subunit protein uL5 C-terminal" evidence="8">
    <location>
        <begin position="72"/>
        <end position="163"/>
    </location>
</feature>
<comment type="similarity">
    <text evidence="1 6">Belongs to the universal ribosomal protein uL5 family.</text>
</comment>
<dbReference type="InterPro" id="IPR022803">
    <property type="entry name" value="Ribosomal_uL5_dom_sf"/>
</dbReference>
<dbReference type="Gene3D" id="3.30.1440.10">
    <property type="match status" value="1"/>
</dbReference>
<comment type="caution">
    <text evidence="9">The sequence shown here is derived from an EMBL/GenBank/DDBJ whole genome shotgun (WGS) entry which is preliminary data.</text>
</comment>
<dbReference type="Proteomes" id="UP000178517">
    <property type="component" value="Unassembled WGS sequence"/>
</dbReference>
<dbReference type="FunFam" id="3.30.1440.10:FF:000001">
    <property type="entry name" value="50S ribosomal protein L5"/>
    <property type="match status" value="1"/>
</dbReference>
<protein>
    <recommendedName>
        <fullName evidence="4">Large ribosomal subunit protein uL5</fullName>
    </recommendedName>
    <alternativeName>
        <fullName evidence="5">50S ribosomal protein L5</fullName>
    </alternativeName>
</protein>
<evidence type="ECO:0000256" key="6">
    <source>
        <dbReference type="RuleBase" id="RU003930"/>
    </source>
</evidence>
<dbReference type="InterPro" id="IPR002132">
    <property type="entry name" value="Ribosomal_uL5"/>
</dbReference>
<evidence type="ECO:0000259" key="7">
    <source>
        <dbReference type="Pfam" id="PF00281"/>
    </source>
</evidence>
<dbReference type="SUPFAM" id="SSF55282">
    <property type="entry name" value="RL5-like"/>
    <property type="match status" value="1"/>
</dbReference>
<keyword evidence="2 6" id="KW-0689">Ribosomal protein</keyword>
<proteinExistence type="inferred from homology"/>
<evidence type="ECO:0000256" key="2">
    <source>
        <dbReference type="ARBA" id="ARBA00022980"/>
    </source>
</evidence>
<dbReference type="GO" id="GO:0003735">
    <property type="term" value="F:structural constituent of ribosome"/>
    <property type="evidence" value="ECO:0007669"/>
    <property type="project" value="InterPro"/>
</dbReference>
<dbReference type="GO" id="GO:0006412">
    <property type="term" value="P:translation"/>
    <property type="evidence" value="ECO:0007669"/>
    <property type="project" value="InterPro"/>
</dbReference>
<name>A0A1G1ZKX9_9BACT</name>
<keyword evidence="3 6" id="KW-0687">Ribonucleoprotein</keyword>
<dbReference type="GO" id="GO:1990904">
    <property type="term" value="C:ribonucleoprotein complex"/>
    <property type="evidence" value="ECO:0007669"/>
    <property type="project" value="UniProtKB-KW"/>
</dbReference>
<evidence type="ECO:0000259" key="8">
    <source>
        <dbReference type="Pfam" id="PF00673"/>
    </source>
</evidence>
<sequence length="166" mass="18750">MPKNTVNIFKKPRVLKVVVNIGLGRMSQVPQFEEKMLPEVMKELASITGQYPKTNAARKSIAGFKIRTGQVIGLMVTLRGKRSRDFLGRLINLVLPRIKDFRGLSLKNIDSHGNLNIGLKEQLVFPEISPEFSKVNFGLEITIVTSAKDQSEAVEFYRSLRIPLRK</sequence>
<dbReference type="Pfam" id="PF00281">
    <property type="entry name" value="Ribosomal_L5"/>
    <property type="match status" value="1"/>
</dbReference>
<evidence type="ECO:0000313" key="9">
    <source>
        <dbReference type="EMBL" id="OGY65288.1"/>
    </source>
</evidence>
<dbReference type="EMBL" id="MHJI01000020">
    <property type="protein sequence ID" value="OGY65288.1"/>
    <property type="molecule type" value="Genomic_DNA"/>
</dbReference>
<evidence type="ECO:0000256" key="1">
    <source>
        <dbReference type="ARBA" id="ARBA00008553"/>
    </source>
</evidence>